<organism evidence="2 3">
    <name type="scientific">Spinacia oleracea</name>
    <name type="common">Spinach</name>
    <dbReference type="NCBI Taxonomy" id="3562"/>
    <lineage>
        <taxon>Eukaryota</taxon>
        <taxon>Viridiplantae</taxon>
        <taxon>Streptophyta</taxon>
        <taxon>Embryophyta</taxon>
        <taxon>Tracheophyta</taxon>
        <taxon>Spermatophyta</taxon>
        <taxon>Magnoliopsida</taxon>
        <taxon>eudicotyledons</taxon>
        <taxon>Gunneridae</taxon>
        <taxon>Pentapetalae</taxon>
        <taxon>Caryophyllales</taxon>
        <taxon>Chenopodiaceae</taxon>
        <taxon>Chenopodioideae</taxon>
        <taxon>Anserineae</taxon>
        <taxon>Spinacia</taxon>
    </lineage>
</organism>
<feature type="region of interest" description="Disordered" evidence="1">
    <location>
        <begin position="393"/>
        <end position="417"/>
    </location>
</feature>
<evidence type="ECO:0000313" key="2">
    <source>
        <dbReference type="Proteomes" id="UP000813463"/>
    </source>
</evidence>
<reference evidence="2" key="1">
    <citation type="journal article" date="2021" name="Nat. Commun.">
        <title>Genomic analyses provide insights into spinach domestication and the genetic basis of agronomic traits.</title>
        <authorList>
            <person name="Cai X."/>
            <person name="Sun X."/>
            <person name="Xu C."/>
            <person name="Sun H."/>
            <person name="Wang X."/>
            <person name="Ge C."/>
            <person name="Zhang Z."/>
            <person name="Wang Q."/>
            <person name="Fei Z."/>
            <person name="Jiao C."/>
            <person name="Wang Q."/>
        </authorList>
    </citation>
    <scope>NUCLEOTIDE SEQUENCE [LARGE SCALE GENOMIC DNA]</scope>
    <source>
        <strain evidence="2">cv. Varoflay</strain>
    </source>
</reference>
<evidence type="ECO:0000313" key="3">
    <source>
        <dbReference type="RefSeq" id="XP_056688140.1"/>
    </source>
</evidence>
<sequence>MIEIQLAQLANTFREHHAHASLPPQSHTPRQMNAIVTRSGKILDDLPRASKVSKPNGKDQGGVIESSDNDVVDEEPPINDVGETPIPKEATLLPLPTPKLPYPQRFIRHKLDVKFSKFLDVLRNLHITLPFTGALKQMPTYSRFLKEILSGKRDCDVKETVNLSENCSAIILNQMPPKLKDPGSFSIPCAIKELKISNALCDLGASVSILPYSVFAKLDVGDLVRTNITLQLADRSVKYPIGKVEDVPLVVGELTFLMDFVVLDIDEDAHTPIILGRLFLATAGALIDVQEGLITLKAGDANASFKLAIDEHCCSKMKSCMKIDTLACVEKNHSCANSSNNFHVSKCANELARSSLDDKNVHGVPKALGDELEDVVTILEIFEMHVDDDNGAKPSKVFHGSAKKAKKSAKSPSSPEEGHVGGLFGFRLLNGDVGNIFVPKGAKKCILTSVDPRLVVFDPP</sequence>
<dbReference type="PANTHER" id="PTHR33067:SF31">
    <property type="entry name" value="RNA-DIRECTED DNA POLYMERASE"/>
    <property type="match status" value="1"/>
</dbReference>
<dbReference type="Gene3D" id="2.40.70.10">
    <property type="entry name" value="Acid Proteases"/>
    <property type="match status" value="1"/>
</dbReference>
<evidence type="ECO:0000256" key="1">
    <source>
        <dbReference type="SAM" id="MobiDB-lite"/>
    </source>
</evidence>
<evidence type="ECO:0008006" key="4">
    <source>
        <dbReference type="Google" id="ProtNLM"/>
    </source>
</evidence>
<reference evidence="3" key="2">
    <citation type="submission" date="2025-08" db="UniProtKB">
        <authorList>
            <consortium name="RefSeq"/>
        </authorList>
    </citation>
    <scope>IDENTIFICATION</scope>
    <source>
        <tissue evidence="3">Leaf</tissue>
    </source>
</reference>
<dbReference type="Proteomes" id="UP000813463">
    <property type="component" value="Chromosome 6"/>
</dbReference>
<dbReference type="GeneID" id="130463119"/>
<feature type="compositionally biased region" description="Acidic residues" evidence="1">
    <location>
        <begin position="67"/>
        <end position="77"/>
    </location>
</feature>
<accession>A0ABM3QXP9</accession>
<gene>
    <name evidence="3" type="primary">LOC130463119</name>
</gene>
<feature type="region of interest" description="Disordered" evidence="1">
    <location>
        <begin position="46"/>
        <end position="86"/>
    </location>
</feature>
<keyword evidence="2" id="KW-1185">Reference proteome</keyword>
<dbReference type="PANTHER" id="PTHR33067">
    <property type="entry name" value="RNA-DIRECTED DNA POLYMERASE-RELATED"/>
    <property type="match status" value="1"/>
</dbReference>
<dbReference type="CDD" id="cd00303">
    <property type="entry name" value="retropepsin_like"/>
    <property type="match status" value="1"/>
</dbReference>
<dbReference type="InterPro" id="IPR021109">
    <property type="entry name" value="Peptidase_aspartic_dom_sf"/>
</dbReference>
<dbReference type="RefSeq" id="XP_056688140.1">
    <property type="nucleotide sequence ID" value="XM_056832162.1"/>
</dbReference>
<proteinExistence type="predicted"/>
<name>A0ABM3QXP9_SPIOL</name>
<protein>
    <recommendedName>
        <fullName evidence="4">Aspartic peptidase DDI1-type domain-containing protein</fullName>
    </recommendedName>
</protein>